<dbReference type="STRING" id="135651.G0NN83"/>
<accession>G0NN83</accession>
<feature type="compositionally biased region" description="Low complexity" evidence="1">
    <location>
        <begin position="329"/>
        <end position="360"/>
    </location>
</feature>
<dbReference type="EMBL" id="GL379913">
    <property type="protein sequence ID" value="EGT34466.1"/>
    <property type="molecule type" value="Genomic_DNA"/>
</dbReference>
<dbReference type="InParanoid" id="G0NN83"/>
<dbReference type="InterPro" id="IPR005514">
    <property type="entry name" value="DUF316"/>
</dbReference>
<evidence type="ECO:0000313" key="3">
    <source>
        <dbReference type="EMBL" id="EGT34466.1"/>
    </source>
</evidence>
<reference evidence="4" key="1">
    <citation type="submission" date="2011-07" db="EMBL/GenBank/DDBJ databases">
        <authorList>
            <consortium name="Caenorhabditis brenneri Sequencing and Analysis Consortium"/>
            <person name="Wilson R.K."/>
        </authorList>
    </citation>
    <scope>NUCLEOTIDE SEQUENCE [LARGE SCALE GENOMIC DNA]</scope>
    <source>
        <strain evidence="4">PB2801</strain>
    </source>
</reference>
<keyword evidence="2" id="KW-0732">Signal</keyword>
<dbReference type="eggNOG" id="KOG3627">
    <property type="taxonomic scope" value="Eukaryota"/>
</dbReference>
<dbReference type="Proteomes" id="UP000008068">
    <property type="component" value="Unassembled WGS sequence"/>
</dbReference>
<evidence type="ECO:0000256" key="1">
    <source>
        <dbReference type="SAM" id="MobiDB-lite"/>
    </source>
</evidence>
<evidence type="ECO:0000313" key="4">
    <source>
        <dbReference type="Proteomes" id="UP000008068"/>
    </source>
</evidence>
<feature type="signal peptide" evidence="2">
    <location>
        <begin position="1"/>
        <end position="17"/>
    </location>
</feature>
<feature type="region of interest" description="Disordered" evidence="1">
    <location>
        <begin position="321"/>
        <end position="360"/>
    </location>
</feature>
<evidence type="ECO:0000256" key="2">
    <source>
        <dbReference type="SAM" id="SignalP"/>
    </source>
</evidence>
<dbReference type="PANTHER" id="PTHR34005">
    <property type="entry name" value="PROTEIN CBG15054-RELATED"/>
    <property type="match status" value="1"/>
</dbReference>
<sequence length="391" mass="44241">MFFLFLIFVVIFDEAQLQKLTVEENAQLQTQCGNSSLLLPHLNRRTMMEYCILNPQCSTRSYLYNQTYLTKIKLLDEKSKFSTLIKAVVISPRHLLATSNVLFSATSNYSSDLKYAGDSLFYIENMKNYTCEQNNLVLDKKYHSRYFLDSDEERFREMKGFPSPFSKITVVSGCIKWHYHIVFELNEAISFSDLLGPACVSFSPKSWSVENFTAFGDLYDGNITERVLYSPVDCEMPSPVLCGKPFEGKRPFCGDEQIMAFAEVNGRDTYFGYNRRSSGCDTKEEKIDDFLNIGMFSNDLCEATGVCEIVTGKASTSHGETKTTHQVLSSTIETTTTSAKTSNTTLGPTPTSPVPTTKSSTSEGVEVVKVEEFHANKYQTIFQFFNFNFNN</sequence>
<proteinExistence type="predicted"/>
<name>G0NN83_CAEBE</name>
<organism evidence="4">
    <name type="scientific">Caenorhabditis brenneri</name>
    <name type="common">Nematode worm</name>
    <dbReference type="NCBI Taxonomy" id="135651"/>
    <lineage>
        <taxon>Eukaryota</taxon>
        <taxon>Metazoa</taxon>
        <taxon>Ecdysozoa</taxon>
        <taxon>Nematoda</taxon>
        <taxon>Chromadorea</taxon>
        <taxon>Rhabditida</taxon>
        <taxon>Rhabditina</taxon>
        <taxon>Rhabditomorpha</taxon>
        <taxon>Rhabditoidea</taxon>
        <taxon>Rhabditidae</taxon>
        <taxon>Peloderinae</taxon>
        <taxon>Caenorhabditis</taxon>
    </lineage>
</organism>
<gene>
    <name evidence="3" type="ORF">CAEBREN_12888</name>
</gene>
<dbReference type="HOGENOM" id="CLU_706418_0_0_1"/>
<feature type="chain" id="PRO_5003405141" evidence="2">
    <location>
        <begin position="18"/>
        <end position="391"/>
    </location>
</feature>
<dbReference type="Pfam" id="PF03761">
    <property type="entry name" value="DUF316"/>
    <property type="match status" value="1"/>
</dbReference>
<dbReference type="AlphaFoldDB" id="G0NN83"/>
<keyword evidence="4" id="KW-1185">Reference proteome</keyword>
<dbReference type="PANTHER" id="PTHR34005:SF2">
    <property type="entry name" value="DUF4817 DOMAIN-CONTAINING PROTEIN-RELATED"/>
    <property type="match status" value="1"/>
</dbReference>
<protein>
    <submittedName>
        <fullName evidence="3">Uncharacterized protein</fullName>
    </submittedName>
</protein>